<accession>A0ACC3ZDA1</accession>
<comment type="caution">
    <text evidence="1">The sequence shown here is derived from an EMBL/GenBank/DDBJ whole genome shotgun (WGS) entry which is preliminary data.</text>
</comment>
<keyword evidence="2" id="KW-1185">Reference proteome</keyword>
<gene>
    <name evidence="1" type="ORF">CTRU02_204665</name>
</gene>
<protein>
    <submittedName>
        <fullName evidence="1">Uncharacterized protein</fullName>
    </submittedName>
</protein>
<evidence type="ECO:0000313" key="1">
    <source>
        <dbReference type="EMBL" id="KAL0941902.1"/>
    </source>
</evidence>
<proteinExistence type="predicted"/>
<organism evidence="1 2">
    <name type="scientific">Colletotrichum truncatum</name>
    <name type="common">Anthracnose fungus</name>
    <name type="synonym">Colletotrichum capsici</name>
    <dbReference type="NCBI Taxonomy" id="5467"/>
    <lineage>
        <taxon>Eukaryota</taxon>
        <taxon>Fungi</taxon>
        <taxon>Dikarya</taxon>
        <taxon>Ascomycota</taxon>
        <taxon>Pezizomycotina</taxon>
        <taxon>Sordariomycetes</taxon>
        <taxon>Hypocreomycetidae</taxon>
        <taxon>Glomerellales</taxon>
        <taxon>Glomerellaceae</taxon>
        <taxon>Colletotrichum</taxon>
        <taxon>Colletotrichum truncatum species complex</taxon>
    </lineage>
</organism>
<sequence>MPPESSIQYENPTMALMEGITGIGSLASVVVLNRFIDQAAGLWEQDSILGSTNWVPNSILGDDILSKSSAK</sequence>
<evidence type="ECO:0000313" key="2">
    <source>
        <dbReference type="Proteomes" id="UP000805649"/>
    </source>
</evidence>
<reference evidence="1 2" key="1">
    <citation type="journal article" date="2020" name="Phytopathology">
        <title>Genome Sequence Resources of Colletotrichum truncatum, C. plurivorum, C. musicola, and C. sojae: Four Species Pathogenic to Soybean (Glycine max).</title>
        <authorList>
            <person name="Rogerio F."/>
            <person name="Boufleur T.R."/>
            <person name="Ciampi-Guillardi M."/>
            <person name="Sukno S.A."/>
            <person name="Thon M.R."/>
            <person name="Massola Junior N.S."/>
            <person name="Baroncelli R."/>
        </authorList>
    </citation>
    <scope>NUCLEOTIDE SEQUENCE [LARGE SCALE GENOMIC DNA]</scope>
    <source>
        <strain evidence="1 2">CMES1059</strain>
    </source>
</reference>
<dbReference type="EMBL" id="VUJX02000002">
    <property type="protein sequence ID" value="KAL0941902.1"/>
    <property type="molecule type" value="Genomic_DNA"/>
</dbReference>
<name>A0ACC3ZDA1_COLTU</name>
<dbReference type="Proteomes" id="UP000805649">
    <property type="component" value="Unassembled WGS sequence"/>
</dbReference>